<keyword evidence="2" id="KW-1185">Reference proteome</keyword>
<dbReference type="EMBL" id="CM040456">
    <property type="protein sequence ID" value="MCI4376411.1"/>
    <property type="molecule type" value="Genomic_DNA"/>
</dbReference>
<evidence type="ECO:0000313" key="1">
    <source>
        <dbReference type="EMBL" id="MCI4376411.1"/>
    </source>
</evidence>
<protein>
    <submittedName>
        <fullName evidence="1">Uncharacterized protein</fullName>
    </submittedName>
</protein>
<name>A0ACC5WC03_PANGG</name>
<dbReference type="Proteomes" id="UP000829447">
    <property type="component" value="Linkage Group LG3"/>
</dbReference>
<reference evidence="1 2" key="1">
    <citation type="journal article" date="2022" name="bioRxiv">
        <title>An ancient truncated duplication of the anti-Mullerian hormone receptor type 2 gene is a potential conserved master sex determinant in the Pangasiidae catfish family.</title>
        <authorList>
            <person name="Wen M."/>
            <person name="Pan Q."/>
            <person name="Jouanno E."/>
            <person name="Montfort J."/>
            <person name="Zahm M."/>
            <person name="Cabau C."/>
            <person name="Klopp C."/>
            <person name="Iampietro C."/>
            <person name="Roques C."/>
            <person name="Bouchez O."/>
            <person name="Castinel A."/>
            <person name="Donnadieu C."/>
            <person name="Parrinello H."/>
            <person name="Poncet C."/>
            <person name="Belmonte E."/>
            <person name="Gautier V."/>
            <person name="Avarre J.-C."/>
            <person name="Dugue R."/>
            <person name="Gustiano R."/>
            <person name="Ha T.T.T."/>
            <person name="Campet M."/>
            <person name="Sriphairoj K."/>
            <person name="Ribolli J."/>
            <person name="de Almeida F.L."/>
            <person name="Desvignes T."/>
            <person name="Postlethwait J.H."/>
            <person name="Bucao C.F."/>
            <person name="Robinson-Rechavi M."/>
            <person name="Bobe J."/>
            <person name="Herpin A."/>
            <person name="Guiguen Y."/>
        </authorList>
    </citation>
    <scope>NUCLEOTIDE SEQUENCE [LARGE SCALE GENOMIC DNA]</scope>
    <source>
        <strain evidence="1">YG-Dec2019</strain>
    </source>
</reference>
<organism evidence="1 2">
    <name type="scientific">Pangasianodon gigas</name>
    <name type="common">Mekong giant catfish</name>
    <name type="synonym">Pangasius gigas</name>
    <dbReference type="NCBI Taxonomy" id="30993"/>
    <lineage>
        <taxon>Eukaryota</taxon>
        <taxon>Metazoa</taxon>
        <taxon>Chordata</taxon>
        <taxon>Craniata</taxon>
        <taxon>Vertebrata</taxon>
        <taxon>Euteleostomi</taxon>
        <taxon>Actinopterygii</taxon>
        <taxon>Neopterygii</taxon>
        <taxon>Teleostei</taxon>
        <taxon>Ostariophysi</taxon>
        <taxon>Siluriformes</taxon>
        <taxon>Pangasiidae</taxon>
        <taxon>Pangasianodon</taxon>
    </lineage>
</organism>
<accession>A0ACC5WC03</accession>
<comment type="caution">
    <text evidence="1">The sequence shown here is derived from an EMBL/GenBank/DDBJ whole genome shotgun (WGS) entry which is preliminary data.</text>
</comment>
<gene>
    <name evidence="1" type="ORF">PGIGA_G00188180</name>
</gene>
<sequence>MAKRGTPLPANTCTDSFTATATNMAFRSVQGTLTPLLLIFCLNILTDKKTEAVSIRQKCSCIRETDTVLWRRMMDFNVIDSGPHCNKVQIIIYMGSKSVCLAPNSKQGKTLQKCWKRINFNERKKKGCMKPEKVKRRPKKP</sequence>
<evidence type="ECO:0000313" key="2">
    <source>
        <dbReference type="Proteomes" id="UP000829447"/>
    </source>
</evidence>
<proteinExistence type="predicted"/>